<name>A0A1G9C0A7_9FLAO</name>
<organism evidence="1 2">
    <name type="scientific">Flavobacterium noncentrifugens</name>
    <dbReference type="NCBI Taxonomy" id="1128970"/>
    <lineage>
        <taxon>Bacteria</taxon>
        <taxon>Pseudomonadati</taxon>
        <taxon>Bacteroidota</taxon>
        <taxon>Flavobacteriia</taxon>
        <taxon>Flavobacteriales</taxon>
        <taxon>Flavobacteriaceae</taxon>
        <taxon>Flavobacterium</taxon>
    </lineage>
</organism>
<gene>
    <name evidence="1" type="ORF">SAMN04487935_3420</name>
</gene>
<accession>A0A1G9C0A7</accession>
<proteinExistence type="predicted"/>
<evidence type="ECO:0000313" key="1">
    <source>
        <dbReference type="EMBL" id="SDK45116.1"/>
    </source>
</evidence>
<dbReference type="EMBL" id="FNEZ01000006">
    <property type="protein sequence ID" value="SDK45116.1"/>
    <property type="molecule type" value="Genomic_DNA"/>
</dbReference>
<dbReference type="STRING" id="1128970.SAMN04487935_3420"/>
<sequence>MDIVTNYCVEYKSAIAFDVTFEIPNNCVYSQSISLKINYITVQLQPGQTVPSNIFVQCKVTIAPIDGKLSVYFVQICDGKTSNKPKVTVDNI</sequence>
<dbReference type="Proteomes" id="UP000199580">
    <property type="component" value="Unassembled WGS sequence"/>
</dbReference>
<reference evidence="1 2" key="1">
    <citation type="submission" date="2016-10" db="EMBL/GenBank/DDBJ databases">
        <authorList>
            <person name="de Groot N.N."/>
        </authorList>
    </citation>
    <scope>NUCLEOTIDE SEQUENCE [LARGE SCALE GENOMIC DNA]</scope>
    <source>
        <strain evidence="1 2">CGMCC 1.10076</strain>
    </source>
</reference>
<dbReference type="AlphaFoldDB" id="A0A1G9C0A7"/>
<protein>
    <submittedName>
        <fullName evidence="1">Uncharacterized protein</fullName>
    </submittedName>
</protein>
<evidence type="ECO:0000313" key="2">
    <source>
        <dbReference type="Proteomes" id="UP000199580"/>
    </source>
</evidence>
<dbReference type="RefSeq" id="WP_170227606.1">
    <property type="nucleotide sequence ID" value="NZ_BKAI01000012.1"/>
</dbReference>
<keyword evidence="2" id="KW-1185">Reference proteome</keyword>